<dbReference type="Proteomes" id="UP000825935">
    <property type="component" value="Chromosome 38"/>
</dbReference>
<evidence type="ECO:0000256" key="5">
    <source>
        <dbReference type="ARBA" id="ARBA00023212"/>
    </source>
</evidence>
<proteinExistence type="inferred from homology"/>
<dbReference type="OMA" id="TIMNLWE"/>
<dbReference type="GO" id="GO:0030992">
    <property type="term" value="C:intraciliary transport particle B"/>
    <property type="evidence" value="ECO:0007669"/>
    <property type="project" value="TreeGrafter"/>
</dbReference>
<reference evidence="8" key="1">
    <citation type="submission" date="2021-08" db="EMBL/GenBank/DDBJ databases">
        <title>WGS assembly of Ceratopteris richardii.</title>
        <authorList>
            <person name="Marchant D.B."/>
            <person name="Chen G."/>
            <person name="Jenkins J."/>
            <person name="Shu S."/>
            <person name="Leebens-Mack J."/>
            <person name="Grimwood J."/>
            <person name="Schmutz J."/>
            <person name="Soltis P."/>
            <person name="Soltis D."/>
            <person name="Chen Z.-H."/>
        </authorList>
    </citation>
    <scope>NUCLEOTIDE SEQUENCE</scope>
    <source>
        <strain evidence="8">Whitten #5841</strain>
        <tissue evidence="8">Leaf</tissue>
    </source>
</reference>
<dbReference type="PANTHER" id="PTHR13376">
    <property type="entry name" value="INTRAFLAGELLAR TRANSPORT PROTEIN 46 HOMOLOG"/>
    <property type="match status" value="1"/>
</dbReference>
<evidence type="ECO:0000256" key="2">
    <source>
        <dbReference type="ARBA" id="ARBA00007700"/>
    </source>
</evidence>
<comment type="similarity">
    <text evidence="2">Belongs to the IFT46 family.</text>
</comment>
<keyword evidence="6" id="KW-0966">Cell projection</keyword>
<evidence type="ECO:0000256" key="1">
    <source>
        <dbReference type="ARBA" id="ARBA00004120"/>
    </source>
</evidence>
<evidence type="ECO:0000313" key="9">
    <source>
        <dbReference type="Proteomes" id="UP000825935"/>
    </source>
</evidence>
<keyword evidence="5" id="KW-0206">Cytoskeleton</keyword>
<comment type="subcellular location">
    <subcellularLocation>
        <location evidence="1">Cytoplasm</location>
        <location evidence="1">Cytoskeleton</location>
        <location evidence="1">Cilium basal body</location>
    </subcellularLocation>
</comment>
<dbReference type="PANTHER" id="PTHR13376:SF0">
    <property type="entry name" value="INTRAFLAGELLAR TRANSPORT PROTEIN 46 HOMOLOG"/>
    <property type="match status" value="1"/>
</dbReference>
<evidence type="ECO:0000256" key="3">
    <source>
        <dbReference type="ARBA" id="ARBA00022490"/>
    </source>
</evidence>
<feature type="region of interest" description="Disordered" evidence="7">
    <location>
        <begin position="1"/>
        <end position="28"/>
    </location>
</feature>
<gene>
    <name evidence="8" type="ORF">KP509_38G042700</name>
</gene>
<keyword evidence="9" id="KW-1185">Reference proteome</keyword>
<evidence type="ECO:0008006" key="10">
    <source>
        <dbReference type="Google" id="ProtNLM"/>
    </source>
</evidence>
<comment type="caution">
    <text evidence="8">The sequence shown here is derived from an EMBL/GenBank/DDBJ whole genome shotgun (WGS) entry which is preliminary data.</text>
</comment>
<dbReference type="GO" id="GO:0042073">
    <property type="term" value="P:intraciliary transport"/>
    <property type="evidence" value="ECO:0007669"/>
    <property type="project" value="InterPro"/>
</dbReference>
<dbReference type="InterPro" id="IPR022088">
    <property type="entry name" value="Intraflagellar_transp_cmplxB"/>
</dbReference>
<sequence>MQGGEDAYDSHSEEQALHSPMRPWSSSGRNMMYLQEGIEGGSMENFMPQENLQESLQHSSYEIPIGKTWPVQELGLRRDASMRIDEDIKSLFRYISCFKPREIEMGAALRPFIPDYIPAVGAVDEFIKVPRPDGIPDYLGLKVVDESGPIQSDPAVVALQFRASSMQSTHHLAEVATIEDPEKSPQKIDAWIDSMRDFHRSKPPSSVSYSKCMPDMKKLLLECPLEIDKALEEIELMNAEDMDLPEFVDICCSFVGIPVYKSRIESLHCLFALFLELKGNLSM</sequence>
<protein>
    <recommendedName>
        <fullName evidence="10">Intraflagellar transport protein 46 homolog</fullName>
    </recommendedName>
</protein>
<dbReference type="AlphaFoldDB" id="A0A8T2Q477"/>
<evidence type="ECO:0000256" key="4">
    <source>
        <dbReference type="ARBA" id="ARBA00023069"/>
    </source>
</evidence>
<dbReference type="GO" id="GO:0005815">
    <property type="term" value="C:microtubule organizing center"/>
    <property type="evidence" value="ECO:0007669"/>
    <property type="project" value="TreeGrafter"/>
</dbReference>
<keyword evidence="4" id="KW-0969">Cilium</keyword>
<dbReference type="GO" id="GO:0031514">
    <property type="term" value="C:motile cilium"/>
    <property type="evidence" value="ECO:0007669"/>
    <property type="project" value="TreeGrafter"/>
</dbReference>
<dbReference type="Pfam" id="PF12317">
    <property type="entry name" value="IFT46_B_C"/>
    <property type="match status" value="1"/>
</dbReference>
<evidence type="ECO:0000256" key="6">
    <source>
        <dbReference type="ARBA" id="ARBA00023273"/>
    </source>
</evidence>
<dbReference type="EMBL" id="CM035443">
    <property type="protein sequence ID" value="KAH7278469.1"/>
    <property type="molecule type" value="Genomic_DNA"/>
</dbReference>
<evidence type="ECO:0000256" key="7">
    <source>
        <dbReference type="SAM" id="MobiDB-lite"/>
    </source>
</evidence>
<evidence type="ECO:0000313" key="8">
    <source>
        <dbReference type="EMBL" id="KAH7278469.1"/>
    </source>
</evidence>
<dbReference type="GO" id="GO:0060271">
    <property type="term" value="P:cilium assembly"/>
    <property type="evidence" value="ECO:0007669"/>
    <property type="project" value="TreeGrafter"/>
</dbReference>
<accession>A0A8T2Q477</accession>
<organism evidence="8 9">
    <name type="scientific">Ceratopteris richardii</name>
    <name type="common">Triangle waterfern</name>
    <dbReference type="NCBI Taxonomy" id="49495"/>
    <lineage>
        <taxon>Eukaryota</taxon>
        <taxon>Viridiplantae</taxon>
        <taxon>Streptophyta</taxon>
        <taxon>Embryophyta</taxon>
        <taxon>Tracheophyta</taxon>
        <taxon>Polypodiopsida</taxon>
        <taxon>Polypodiidae</taxon>
        <taxon>Polypodiales</taxon>
        <taxon>Pteridineae</taxon>
        <taxon>Pteridaceae</taxon>
        <taxon>Parkerioideae</taxon>
        <taxon>Ceratopteris</taxon>
    </lineage>
</organism>
<dbReference type="OrthoDB" id="2119217at2759"/>
<name>A0A8T2Q477_CERRI</name>
<keyword evidence="3" id="KW-0963">Cytoplasm</keyword>